<sequence length="576" mass="65776">MKDSDFGDSSINLFLEKAGHLSLMVDKNSSFPISIYNIKNLRSLLFQFEIGMNSFDGVLLELLGKNTCLRALAMGGTAKFDMMTGVRFSYHIKLERIPKEIKKLIHLRYLDLSENAALEMLPEELCELCNLQTLNVYWCYNLKELPQGMGKLINLRHLVNDYTNSLRYMPKGIEKLTCLQTLSEFRVSGSDYHRKACSLEFLNQFGHLEGSLGIVGLGNVTNVSEAQRIQLRNMENIFKLELSFDGSDSVNNEAIIEALQPPPNLHELMISEYAGSTVLPNWIVSLTNLRGISLVEWINSEQLPPLGKVSSLESILIQRMNRVKRVGIEILGLESDGITLSSSSLSISAFPKLKSLYFYEMEEWEEWDFGIEDGNITILPSLRLLEIGDCPKLKVLPKKILQMAPLEILSIYRCPILSESYRKGTGENWSYISHIPNIQIDRQFVQRDCRLCLNRSRLGVDPYFSVSLMKNYLSFNSSKSNVRAQKEFASFEVVHLFRPTCSTPGVSICRKEARRRCSRHFFLIGCVQKKRQRGSIGRDPFTLLAFRSSLANHGFIRFTSDMLNVDIQIMNQLWLW</sequence>
<proteinExistence type="predicted"/>
<reference evidence="3" key="1">
    <citation type="journal article" date="2022" name="Plant J.">
        <title>Strategies of tolerance reflected in two North American maple genomes.</title>
        <authorList>
            <person name="McEvoy S.L."/>
            <person name="Sezen U.U."/>
            <person name="Trouern-Trend A."/>
            <person name="McMahon S.M."/>
            <person name="Schaberg P.G."/>
            <person name="Yang J."/>
            <person name="Wegrzyn J.L."/>
            <person name="Swenson N.G."/>
        </authorList>
    </citation>
    <scope>NUCLEOTIDE SEQUENCE</scope>
    <source>
        <strain evidence="3">91603</strain>
    </source>
</reference>
<name>A0AAD5IJU3_ACENE</name>
<evidence type="ECO:0000313" key="3">
    <source>
        <dbReference type="EMBL" id="KAI9161894.1"/>
    </source>
</evidence>
<dbReference type="EMBL" id="JAJSOW010000106">
    <property type="protein sequence ID" value="KAI9161894.1"/>
    <property type="molecule type" value="Genomic_DNA"/>
</dbReference>
<evidence type="ECO:0000259" key="2">
    <source>
        <dbReference type="Pfam" id="PF23598"/>
    </source>
</evidence>
<reference evidence="3" key="2">
    <citation type="submission" date="2023-02" db="EMBL/GenBank/DDBJ databases">
        <authorList>
            <person name="Swenson N.G."/>
            <person name="Wegrzyn J.L."/>
            <person name="Mcevoy S.L."/>
        </authorList>
    </citation>
    <scope>NUCLEOTIDE SEQUENCE</scope>
    <source>
        <strain evidence="3">91603</strain>
        <tissue evidence="3">Leaf</tissue>
    </source>
</reference>
<protein>
    <recommendedName>
        <fullName evidence="2">Disease resistance R13L4/SHOC-2-like LRR domain-containing protein</fullName>
    </recommendedName>
</protein>
<dbReference type="AlphaFoldDB" id="A0AAD5IJU3"/>
<dbReference type="PANTHER" id="PTHR47186:SF30">
    <property type="entry name" value="EF-HAND DOMAIN-CONTAINING PROTEIN"/>
    <property type="match status" value="1"/>
</dbReference>
<dbReference type="InterPro" id="IPR055414">
    <property type="entry name" value="LRR_R13L4/SHOC2-like"/>
</dbReference>
<dbReference type="Pfam" id="PF23598">
    <property type="entry name" value="LRR_14"/>
    <property type="match status" value="1"/>
</dbReference>
<accession>A0AAD5IJU3</accession>
<evidence type="ECO:0000256" key="1">
    <source>
        <dbReference type="ARBA" id="ARBA00022737"/>
    </source>
</evidence>
<organism evidence="3 4">
    <name type="scientific">Acer negundo</name>
    <name type="common">Box elder</name>
    <dbReference type="NCBI Taxonomy" id="4023"/>
    <lineage>
        <taxon>Eukaryota</taxon>
        <taxon>Viridiplantae</taxon>
        <taxon>Streptophyta</taxon>
        <taxon>Embryophyta</taxon>
        <taxon>Tracheophyta</taxon>
        <taxon>Spermatophyta</taxon>
        <taxon>Magnoliopsida</taxon>
        <taxon>eudicotyledons</taxon>
        <taxon>Gunneridae</taxon>
        <taxon>Pentapetalae</taxon>
        <taxon>rosids</taxon>
        <taxon>malvids</taxon>
        <taxon>Sapindales</taxon>
        <taxon>Sapindaceae</taxon>
        <taxon>Hippocastanoideae</taxon>
        <taxon>Acereae</taxon>
        <taxon>Acer</taxon>
    </lineage>
</organism>
<feature type="domain" description="Disease resistance R13L4/SHOC-2-like LRR" evidence="2">
    <location>
        <begin position="99"/>
        <end position="359"/>
    </location>
</feature>
<gene>
    <name evidence="3" type="ORF">LWI28_021800</name>
</gene>
<comment type="caution">
    <text evidence="3">The sequence shown here is derived from an EMBL/GenBank/DDBJ whole genome shotgun (WGS) entry which is preliminary data.</text>
</comment>
<dbReference type="PANTHER" id="PTHR47186">
    <property type="entry name" value="LEUCINE-RICH REPEAT-CONTAINING PROTEIN 57"/>
    <property type="match status" value="1"/>
</dbReference>
<dbReference type="Gene3D" id="3.80.10.10">
    <property type="entry name" value="Ribonuclease Inhibitor"/>
    <property type="match status" value="2"/>
</dbReference>
<dbReference type="SUPFAM" id="SSF52058">
    <property type="entry name" value="L domain-like"/>
    <property type="match status" value="1"/>
</dbReference>
<evidence type="ECO:0000313" key="4">
    <source>
        <dbReference type="Proteomes" id="UP001064489"/>
    </source>
</evidence>
<keyword evidence="4" id="KW-1185">Reference proteome</keyword>
<keyword evidence="1" id="KW-0677">Repeat</keyword>
<dbReference type="InterPro" id="IPR032675">
    <property type="entry name" value="LRR_dom_sf"/>
</dbReference>
<dbReference type="Proteomes" id="UP001064489">
    <property type="component" value="Chromosome 2"/>
</dbReference>